<dbReference type="AlphaFoldDB" id="A0A4R2P9V1"/>
<accession>A0A4R2P9V1</accession>
<dbReference type="RefSeq" id="WP_132743612.1">
    <property type="nucleotide sequence ID" value="NZ_SLXK01000003.1"/>
</dbReference>
<gene>
    <name evidence="1" type="ORF">EV207_1033</name>
</gene>
<dbReference type="EMBL" id="SLXK01000003">
    <property type="protein sequence ID" value="TCP31128.1"/>
    <property type="molecule type" value="Genomic_DNA"/>
</dbReference>
<dbReference type="InterPro" id="IPR036779">
    <property type="entry name" value="LysM_dom_sf"/>
</dbReference>
<keyword evidence="2" id="KW-1185">Reference proteome</keyword>
<evidence type="ECO:0000313" key="1">
    <source>
        <dbReference type="EMBL" id="TCP31128.1"/>
    </source>
</evidence>
<organism evidence="1 2">
    <name type="scientific">Scopulibacillus darangshiensis</name>
    <dbReference type="NCBI Taxonomy" id="442528"/>
    <lineage>
        <taxon>Bacteria</taxon>
        <taxon>Bacillati</taxon>
        <taxon>Bacillota</taxon>
        <taxon>Bacilli</taxon>
        <taxon>Bacillales</taxon>
        <taxon>Sporolactobacillaceae</taxon>
        <taxon>Scopulibacillus</taxon>
    </lineage>
</organism>
<dbReference type="Proteomes" id="UP000295416">
    <property type="component" value="Unassembled WGS sequence"/>
</dbReference>
<evidence type="ECO:0008006" key="3">
    <source>
        <dbReference type="Google" id="ProtNLM"/>
    </source>
</evidence>
<evidence type="ECO:0000313" key="2">
    <source>
        <dbReference type="Proteomes" id="UP000295416"/>
    </source>
</evidence>
<comment type="caution">
    <text evidence="1">The sequence shown here is derived from an EMBL/GenBank/DDBJ whole genome shotgun (WGS) entry which is preliminary data.</text>
</comment>
<sequence>MKKLIIISILGLVGWTSYSDMTEGVLPSADTGQRKTDVTQTVTIPYKNYQVAPGDTVLSVVEKLNPNDTIAIQRMVNDFNKLNPNTDPNHIRIGRSYAFPIYKNK</sequence>
<dbReference type="Gene3D" id="3.10.350.10">
    <property type="entry name" value="LysM domain"/>
    <property type="match status" value="1"/>
</dbReference>
<protein>
    <recommendedName>
        <fullName evidence="3">LysM domain-containing protein</fullName>
    </recommendedName>
</protein>
<proteinExistence type="predicted"/>
<dbReference type="OrthoDB" id="2691912at2"/>
<reference evidence="1 2" key="1">
    <citation type="submission" date="2019-03" db="EMBL/GenBank/DDBJ databases">
        <title>Genomic Encyclopedia of Type Strains, Phase IV (KMG-IV): sequencing the most valuable type-strain genomes for metagenomic binning, comparative biology and taxonomic classification.</title>
        <authorList>
            <person name="Goeker M."/>
        </authorList>
    </citation>
    <scope>NUCLEOTIDE SEQUENCE [LARGE SCALE GENOMIC DNA]</scope>
    <source>
        <strain evidence="1 2">DSM 19377</strain>
    </source>
</reference>
<name>A0A4R2P9V1_9BACL</name>